<gene>
    <name evidence="6" type="ORF">BABINDRAFT_159218</name>
</gene>
<dbReference type="Proteomes" id="UP000094336">
    <property type="component" value="Unassembled WGS sequence"/>
</dbReference>
<dbReference type="OrthoDB" id="9991913at2759"/>
<dbReference type="EMBL" id="KV454426">
    <property type="protein sequence ID" value="ODQ82689.1"/>
    <property type="molecule type" value="Genomic_DNA"/>
</dbReference>
<dbReference type="Pfam" id="PF02826">
    <property type="entry name" value="2-Hacid_dh_C"/>
    <property type="match status" value="1"/>
</dbReference>
<evidence type="ECO:0000259" key="5">
    <source>
        <dbReference type="Pfam" id="PF02826"/>
    </source>
</evidence>
<dbReference type="Gene3D" id="3.40.50.720">
    <property type="entry name" value="NAD(P)-binding Rossmann-like Domain"/>
    <property type="match status" value="2"/>
</dbReference>
<dbReference type="PANTHER" id="PTHR10996:SF257">
    <property type="entry name" value="GLYOXYLATE REDUCTASE 1"/>
    <property type="match status" value="1"/>
</dbReference>
<keyword evidence="7" id="KW-1185">Reference proteome</keyword>
<proteinExistence type="inferred from homology"/>
<accession>A0A1E3QYD3</accession>
<dbReference type="InterPro" id="IPR006139">
    <property type="entry name" value="D-isomer_2_OHA_DH_cat_dom"/>
</dbReference>
<evidence type="ECO:0000256" key="1">
    <source>
        <dbReference type="ARBA" id="ARBA00005854"/>
    </source>
</evidence>
<dbReference type="InterPro" id="IPR050223">
    <property type="entry name" value="D-isomer_2-hydroxyacid_DH"/>
</dbReference>
<feature type="domain" description="D-isomer specific 2-hydroxyacid dehydrogenase catalytic" evidence="4">
    <location>
        <begin position="60"/>
        <end position="329"/>
    </location>
</feature>
<comment type="similarity">
    <text evidence="1 3">Belongs to the D-isomer specific 2-hydroxyacid dehydrogenase family.</text>
</comment>
<dbReference type="CDD" id="cd12168">
    <property type="entry name" value="Mand_dh_like"/>
    <property type="match status" value="1"/>
</dbReference>
<dbReference type="GeneID" id="30145385"/>
<evidence type="ECO:0000313" key="6">
    <source>
        <dbReference type="EMBL" id="ODQ82689.1"/>
    </source>
</evidence>
<keyword evidence="2 3" id="KW-0560">Oxidoreductase</keyword>
<dbReference type="InterPro" id="IPR006140">
    <property type="entry name" value="D-isomer_DH_NAD-bd"/>
</dbReference>
<dbReference type="InterPro" id="IPR036291">
    <property type="entry name" value="NAD(P)-bd_dom_sf"/>
</dbReference>
<dbReference type="GO" id="GO:0016618">
    <property type="term" value="F:hydroxypyruvate reductase [NAD(P)H] activity"/>
    <property type="evidence" value="ECO:0007669"/>
    <property type="project" value="TreeGrafter"/>
</dbReference>
<dbReference type="GO" id="GO:0030267">
    <property type="term" value="F:glyoxylate reductase (NADPH) activity"/>
    <property type="evidence" value="ECO:0007669"/>
    <property type="project" value="TreeGrafter"/>
</dbReference>
<dbReference type="InterPro" id="IPR029753">
    <property type="entry name" value="D-isomer_DH_CS"/>
</dbReference>
<evidence type="ECO:0000259" key="4">
    <source>
        <dbReference type="Pfam" id="PF00389"/>
    </source>
</evidence>
<feature type="domain" description="D-isomer specific 2-hydroxyacid dehydrogenase NAD-binding" evidence="5">
    <location>
        <begin position="121"/>
        <end position="298"/>
    </location>
</feature>
<dbReference type="SUPFAM" id="SSF52283">
    <property type="entry name" value="Formate/glycerate dehydrogenase catalytic domain-like"/>
    <property type="match status" value="1"/>
</dbReference>
<evidence type="ECO:0000256" key="3">
    <source>
        <dbReference type="RuleBase" id="RU003719"/>
    </source>
</evidence>
<dbReference type="FunFam" id="3.40.50.720:FF:000026">
    <property type="entry name" value="Glyoxylate/hydroxypyruvate reductase B"/>
    <property type="match status" value="1"/>
</dbReference>
<organism evidence="6 7">
    <name type="scientific">Babjeviella inositovora NRRL Y-12698</name>
    <dbReference type="NCBI Taxonomy" id="984486"/>
    <lineage>
        <taxon>Eukaryota</taxon>
        <taxon>Fungi</taxon>
        <taxon>Dikarya</taxon>
        <taxon>Ascomycota</taxon>
        <taxon>Saccharomycotina</taxon>
        <taxon>Pichiomycetes</taxon>
        <taxon>Serinales incertae sedis</taxon>
        <taxon>Babjeviella</taxon>
    </lineage>
</organism>
<dbReference type="PANTHER" id="PTHR10996">
    <property type="entry name" value="2-HYDROXYACID DEHYDROGENASE-RELATED"/>
    <property type="match status" value="1"/>
</dbReference>
<dbReference type="PROSITE" id="PS00671">
    <property type="entry name" value="D_2_HYDROXYACID_DH_3"/>
    <property type="match status" value="1"/>
</dbReference>
<dbReference type="SUPFAM" id="SSF51735">
    <property type="entry name" value="NAD(P)-binding Rossmann-fold domains"/>
    <property type="match status" value="1"/>
</dbReference>
<dbReference type="AlphaFoldDB" id="A0A1E3QYD3"/>
<dbReference type="GO" id="GO:0051287">
    <property type="term" value="F:NAD binding"/>
    <property type="evidence" value="ECO:0007669"/>
    <property type="project" value="InterPro"/>
</dbReference>
<dbReference type="GO" id="GO:0005829">
    <property type="term" value="C:cytosol"/>
    <property type="evidence" value="ECO:0007669"/>
    <property type="project" value="TreeGrafter"/>
</dbReference>
<dbReference type="RefSeq" id="XP_018988017.1">
    <property type="nucleotide sequence ID" value="XM_019127532.1"/>
</dbReference>
<evidence type="ECO:0000313" key="7">
    <source>
        <dbReference type="Proteomes" id="UP000094336"/>
    </source>
</evidence>
<dbReference type="STRING" id="984486.A0A1E3QYD3"/>
<name>A0A1E3QYD3_9ASCO</name>
<reference evidence="7" key="1">
    <citation type="submission" date="2016-05" db="EMBL/GenBank/DDBJ databases">
        <title>Comparative genomics of biotechnologically important yeasts.</title>
        <authorList>
            <consortium name="DOE Joint Genome Institute"/>
            <person name="Riley R."/>
            <person name="Haridas S."/>
            <person name="Wolfe K.H."/>
            <person name="Lopes M.R."/>
            <person name="Hittinger C.T."/>
            <person name="Goker M."/>
            <person name="Salamov A."/>
            <person name="Wisecaver J."/>
            <person name="Long T.M."/>
            <person name="Aerts A.L."/>
            <person name="Barry K."/>
            <person name="Choi C."/>
            <person name="Clum A."/>
            <person name="Coughlan A.Y."/>
            <person name="Deshpande S."/>
            <person name="Douglass A.P."/>
            <person name="Hanson S.J."/>
            <person name="Klenk H.-P."/>
            <person name="Labutti K."/>
            <person name="Lapidus A."/>
            <person name="Lindquist E."/>
            <person name="Lipzen A."/>
            <person name="Meier-Kolthoff J.P."/>
            <person name="Ohm R.A."/>
            <person name="Otillar R.P."/>
            <person name="Pangilinan J."/>
            <person name="Peng Y."/>
            <person name="Rokas A."/>
            <person name="Rosa C.A."/>
            <person name="Scheuner C."/>
            <person name="Sibirny A.A."/>
            <person name="Slot J.C."/>
            <person name="Stielow J.B."/>
            <person name="Sun H."/>
            <person name="Kurtzman C.P."/>
            <person name="Blackwell M."/>
            <person name="Grigoriev I.V."/>
            <person name="Jeffries T.W."/>
        </authorList>
    </citation>
    <scope>NUCLEOTIDE SEQUENCE [LARGE SCALE GENOMIC DNA]</scope>
    <source>
        <strain evidence="7">NRRL Y-12698</strain>
    </source>
</reference>
<protein>
    <recommendedName>
        <fullName evidence="8">Glyoxylate reductase</fullName>
    </recommendedName>
</protein>
<evidence type="ECO:0008006" key="8">
    <source>
        <dbReference type="Google" id="ProtNLM"/>
    </source>
</evidence>
<dbReference type="Pfam" id="PF00389">
    <property type="entry name" value="2-Hacid_dh"/>
    <property type="match status" value="1"/>
</dbReference>
<evidence type="ECO:0000256" key="2">
    <source>
        <dbReference type="ARBA" id="ARBA00023002"/>
    </source>
</evidence>
<sequence>MSVKPKILRLGRVEFAHQAWERFARVAEIVDMDATNREDFIHDLRTKYQDIIGVSRSLHTLPQTGRFDEELMAHFPPSCGAIANCGAGYDDIDTAALTKRNIQLSNIPSAVDASTADTAMFLVLSALRRFQQGHQGLLEGKWPTSKCAGAPLGHDPAGKTFGILGMGGIGSEIRDRARGFGFGKIVYYNRARLSPELEGGAEYVSFEKLLSQSDIISISIPLNPHTRHLINRETISQMKDGVVLVNTARGGIIDEEAFVDAVKSGKIAAAGLDVYENEPMANEEVLRLENVTTVPHMGSHTYETIQAMEECVIDNLEAFLRTGKVEGLVPEQHDVKFISEGVL</sequence>